<dbReference type="GO" id="GO:0006865">
    <property type="term" value="P:amino acid transport"/>
    <property type="evidence" value="ECO:0007669"/>
    <property type="project" value="UniProtKB-KW"/>
</dbReference>
<feature type="transmembrane region" description="Helical" evidence="9">
    <location>
        <begin position="238"/>
        <end position="261"/>
    </location>
</feature>
<evidence type="ECO:0000256" key="2">
    <source>
        <dbReference type="ARBA" id="ARBA00022448"/>
    </source>
</evidence>
<proteinExistence type="inferred from homology"/>
<evidence type="ECO:0000313" key="11">
    <source>
        <dbReference type="Proteomes" id="UP000533476"/>
    </source>
</evidence>
<feature type="transmembrane region" description="Helical" evidence="9">
    <location>
        <begin position="204"/>
        <end position="231"/>
    </location>
</feature>
<evidence type="ECO:0000256" key="7">
    <source>
        <dbReference type="ARBA" id="ARBA00023136"/>
    </source>
</evidence>
<keyword evidence="3" id="KW-1003">Cell membrane</keyword>
<keyword evidence="7 9" id="KW-0472">Membrane</keyword>
<keyword evidence="11" id="KW-1185">Reference proteome</keyword>
<evidence type="ECO:0000256" key="3">
    <source>
        <dbReference type="ARBA" id="ARBA00022475"/>
    </source>
</evidence>
<accession>A0A7Y0Q5C0</accession>
<gene>
    <name evidence="10" type="ORF">HIJ39_17470</name>
</gene>
<feature type="transmembrane region" description="Helical" evidence="9">
    <location>
        <begin position="76"/>
        <end position="94"/>
    </location>
</feature>
<keyword evidence="4 9" id="KW-0812">Transmembrane</keyword>
<evidence type="ECO:0000256" key="5">
    <source>
        <dbReference type="ARBA" id="ARBA00022970"/>
    </source>
</evidence>
<dbReference type="Proteomes" id="UP000533476">
    <property type="component" value="Unassembled WGS sequence"/>
</dbReference>
<comment type="caution">
    <text evidence="10">The sequence shown here is derived from an EMBL/GenBank/DDBJ whole genome shotgun (WGS) entry which is preliminary data.</text>
</comment>
<feature type="transmembrane region" description="Helical" evidence="9">
    <location>
        <begin position="170"/>
        <end position="192"/>
    </location>
</feature>
<feature type="transmembrane region" description="Helical" evidence="9">
    <location>
        <begin position="43"/>
        <end position="64"/>
    </location>
</feature>
<comment type="similarity">
    <text evidence="8">Belongs to the binding-protein-dependent transport system permease family. LivHM subfamily.</text>
</comment>
<dbReference type="PANTHER" id="PTHR11795">
    <property type="entry name" value="BRANCHED-CHAIN AMINO ACID TRANSPORT SYSTEM PERMEASE PROTEIN LIVH"/>
    <property type="match status" value="1"/>
</dbReference>
<reference evidence="10 11" key="1">
    <citation type="submission" date="2020-04" db="EMBL/GenBank/DDBJ databases">
        <authorList>
            <person name="Zhang R."/>
            <person name="Schippers A."/>
        </authorList>
    </citation>
    <scope>NUCLEOTIDE SEQUENCE [LARGE SCALE GENOMIC DNA]</scope>
    <source>
        <strain evidence="10 11">DSM 109850</strain>
    </source>
</reference>
<dbReference type="InterPro" id="IPR052157">
    <property type="entry name" value="BCAA_transport_permease"/>
</dbReference>
<comment type="subcellular location">
    <subcellularLocation>
        <location evidence="1">Cell membrane</location>
        <topology evidence="1">Multi-pass membrane protein</topology>
    </subcellularLocation>
</comment>
<evidence type="ECO:0000256" key="4">
    <source>
        <dbReference type="ARBA" id="ARBA00022692"/>
    </source>
</evidence>
<sequence>MLSAVGFTLQWGVSNVINWAYVDFMTLVAFLDYTFTHYLHWNFWPAAILSVLLIGVLSLAMNQLLVQPFLKRGIKFFNMLIVTFGLGTIVQYLIEVIWGPTFFSITVGGQQPIHVVGVKLTVAQLIIIGVAAASMVGFHLLLTRTDLGKAMRAVSVDPSLAQVSGIRTNAVLNMAWFLSGVLCGMAGLVLAFNTASFDSTTGTVYILQILAVVVLGGIGSPYGAMGAALIIGLVGEWAALLINPYFNVVVSLLALIVVLLWRPQGLFRSLTSGSGGGTA</sequence>
<evidence type="ECO:0000256" key="1">
    <source>
        <dbReference type="ARBA" id="ARBA00004651"/>
    </source>
</evidence>
<feature type="transmembrane region" description="Helical" evidence="9">
    <location>
        <begin position="122"/>
        <end position="142"/>
    </location>
</feature>
<dbReference type="AlphaFoldDB" id="A0A7Y0Q5C0"/>
<keyword evidence="5" id="KW-0029">Amino-acid transport</keyword>
<evidence type="ECO:0000256" key="9">
    <source>
        <dbReference type="SAM" id="Phobius"/>
    </source>
</evidence>
<keyword evidence="2" id="KW-0813">Transport</keyword>
<keyword evidence="6 9" id="KW-1133">Transmembrane helix</keyword>
<evidence type="ECO:0000313" key="10">
    <source>
        <dbReference type="EMBL" id="NMP24124.1"/>
    </source>
</evidence>
<dbReference type="Pfam" id="PF02653">
    <property type="entry name" value="BPD_transp_2"/>
    <property type="match status" value="1"/>
</dbReference>
<evidence type="ECO:0000256" key="8">
    <source>
        <dbReference type="ARBA" id="ARBA00037998"/>
    </source>
</evidence>
<evidence type="ECO:0000256" key="6">
    <source>
        <dbReference type="ARBA" id="ARBA00022989"/>
    </source>
</evidence>
<dbReference type="EMBL" id="JABBVZ010000085">
    <property type="protein sequence ID" value="NMP24124.1"/>
    <property type="molecule type" value="Genomic_DNA"/>
</dbReference>
<dbReference type="InterPro" id="IPR001851">
    <property type="entry name" value="ABC_transp_permease"/>
</dbReference>
<protein>
    <submittedName>
        <fullName evidence="10">Branched-chain amino acid ABC transporter permease</fullName>
    </submittedName>
</protein>
<organism evidence="10 11">
    <name type="scientific">Sulfobacillus harzensis</name>
    <dbReference type="NCBI Taxonomy" id="2729629"/>
    <lineage>
        <taxon>Bacteria</taxon>
        <taxon>Bacillati</taxon>
        <taxon>Bacillota</taxon>
        <taxon>Clostridia</taxon>
        <taxon>Eubacteriales</taxon>
        <taxon>Clostridiales Family XVII. Incertae Sedis</taxon>
        <taxon>Sulfobacillus</taxon>
    </lineage>
</organism>
<dbReference type="GO" id="GO:0022857">
    <property type="term" value="F:transmembrane transporter activity"/>
    <property type="evidence" value="ECO:0007669"/>
    <property type="project" value="InterPro"/>
</dbReference>
<dbReference type="GO" id="GO:0005886">
    <property type="term" value="C:plasma membrane"/>
    <property type="evidence" value="ECO:0007669"/>
    <property type="project" value="UniProtKB-SubCell"/>
</dbReference>
<dbReference type="CDD" id="cd06582">
    <property type="entry name" value="TM_PBP1_LivH_like"/>
    <property type="match status" value="1"/>
</dbReference>
<name>A0A7Y0Q5C0_9FIRM</name>
<feature type="transmembrane region" description="Helical" evidence="9">
    <location>
        <begin position="12"/>
        <end position="31"/>
    </location>
</feature>
<dbReference type="PANTHER" id="PTHR11795:SF450">
    <property type="entry name" value="ABC TRANSPORTER PERMEASE PROTEIN"/>
    <property type="match status" value="1"/>
</dbReference>